<dbReference type="Gene3D" id="3.40.1640.10">
    <property type="entry name" value="PSTPO5379-like"/>
    <property type="match status" value="1"/>
</dbReference>
<dbReference type="Proteomes" id="UP000502005">
    <property type="component" value="Plasmid pNE1B"/>
</dbReference>
<evidence type="ECO:0000313" key="3">
    <source>
        <dbReference type="EMBL" id="QGY32793.1"/>
    </source>
</evidence>
<dbReference type="RefSeq" id="WP_208718686.1">
    <property type="nucleotide sequence ID" value="NZ_CP024770.1"/>
</dbReference>
<dbReference type="PANTHER" id="PTHR32022:SF10">
    <property type="entry name" value="D-GLUTAMATE CYCLASE, MITOCHONDRIAL"/>
    <property type="match status" value="1"/>
</dbReference>
<organism evidence="3 4">
    <name type="scientific">Pantoea cypripedii</name>
    <name type="common">Pectobacterium cypripedii</name>
    <name type="synonym">Erwinia cypripedii</name>
    <dbReference type="NCBI Taxonomy" id="55209"/>
    <lineage>
        <taxon>Bacteria</taxon>
        <taxon>Pseudomonadati</taxon>
        <taxon>Pseudomonadota</taxon>
        <taxon>Gammaproteobacteria</taxon>
        <taxon>Enterobacterales</taxon>
        <taxon>Erwiniaceae</taxon>
        <taxon>Pantoea</taxon>
    </lineage>
</organism>
<dbReference type="GO" id="GO:0016829">
    <property type="term" value="F:lyase activity"/>
    <property type="evidence" value="ECO:0007669"/>
    <property type="project" value="UniProtKB-KW"/>
</dbReference>
<proteinExistence type="inferred from homology"/>
<keyword evidence="2" id="KW-0456">Lyase</keyword>
<dbReference type="InterPro" id="IPR009906">
    <property type="entry name" value="D-Glu_cyclase"/>
</dbReference>
<dbReference type="InterPro" id="IPR038021">
    <property type="entry name" value="Putative_hydro-lyase"/>
</dbReference>
<evidence type="ECO:0000256" key="1">
    <source>
        <dbReference type="ARBA" id="ARBA00007896"/>
    </source>
</evidence>
<name>A0A6B9GAB9_PANCY</name>
<protein>
    <recommendedName>
        <fullName evidence="5">Hydro-lyase</fullName>
    </recommendedName>
</protein>
<dbReference type="PANTHER" id="PTHR32022">
    <property type="entry name" value="D-GLUTAMATE CYCLASE, MITOCHONDRIAL"/>
    <property type="match status" value="1"/>
</dbReference>
<evidence type="ECO:0000313" key="4">
    <source>
        <dbReference type="Proteomes" id="UP000502005"/>
    </source>
</evidence>
<dbReference type="Gene3D" id="3.30.2040.10">
    <property type="entry name" value="PSTPO5379-like domain"/>
    <property type="match status" value="1"/>
</dbReference>
<dbReference type="AlphaFoldDB" id="A0A6B9GAB9"/>
<dbReference type="Pfam" id="PF07286">
    <property type="entry name" value="D-Glu_cyclase"/>
    <property type="match status" value="1"/>
</dbReference>
<dbReference type="SUPFAM" id="SSF160920">
    <property type="entry name" value="PSTPO5379-like"/>
    <property type="match status" value="1"/>
</dbReference>
<keyword evidence="3" id="KW-0614">Plasmid</keyword>
<evidence type="ECO:0000256" key="2">
    <source>
        <dbReference type="ARBA" id="ARBA00023239"/>
    </source>
</evidence>
<accession>A0A6B9GAB9</accession>
<dbReference type="EMBL" id="CP024770">
    <property type="protein sequence ID" value="QGY32793.1"/>
    <property type="molecule type" value="Genomic_DNA"/>
</dbReference>
<gene>
    <name evidence="3" type="ORF">CUN67_28050</name>
</gene>
<sequence length="259" mass="27858">MTPFSTPAALRAAIARGEWRQPTAGLLDGYQQANLVVLPQSAAYEFLLFCVRNPKACPVLAVSEPGETEILMGTSRIDLRTMFPRYRVWQQGQLVDEPYDLLDVWQDDAVAFLLGCSHSLDGALRRAGIPVSLAAPPVYLTQVPCQPTARMQGYVAVSMRPVAADKVDEAVALSAAYPSAHGLPLHIGDPAGIGITDLAAPDFGVFPGVKSGQVPLFWACGVTPQQVLPALGCAYLFTHYAGHMLVLDDAVEHYSAQLR</sequence>
<evidence type="ECO:0008006" key="5">
    <source>
        <dbReference type="Google" id="ProtNLM"/>
    </source>
</evidence>
<comment type="similarity">
    <text evidence="1">Belongs to the D-glutamate cyclase family.</text>
</comment>
<geneLocation type="plasmid" evidence="4">
    <name>pne1b</name>
</geneLocation>
<reference evidence="3 4" key="1">
    <citation type="submission" date="2017-11" db="EMBL/GenBank/DDBJ databases">
        <title>Genome sequence of Pantoea cypripedii NE1.</title>
        <authorList>
            <person name="Nascimento F.X."/>
        </authorList>
    </citation>
    <scope>NUCLEOTIDE SEQUENCE [LARGE SCALE GENOMIC DNA]</scope>
    <source>
        <strain evidence="3 4">NE1</strain>
        <plasmid evidence="4">pne1b</plasmid>
    </source>
</reference>